<evidence type="ECO:0000313" key="3">
    <source>
        <dbReference type="Proteomes" id="UP001265700"/>
    </source>
</evidence>
<feature type="transmembrane region" description="Helical" evidence="1">
    <location>
        <begin position="362"/>
        <end position="380"/>
    </location>
</feature>
<evidence type="ECO:0000313" key="2">
    <source>
        <dbReference type="EMBL" id="MDR7152322.1"/>
    </source>
</evidence>
<feature type="transmembrane region" description="Helical" evidence="1">
    <location>
        <begin position="95"/>
        <end position="115"/>
    </location>
</feature>
<dbReference type="EMBL" id="JAVDWU010000011">
    <property type="protein sequence ID" value="MDR7152322.1"/>
    <property type="molecule type" value="Genomic_DNA"/>
</dbReference>
<feature type="transmembrane region" description="Helical" evidence="1">
    <location>
        <begin position="302"/>
        <end position="323"/>
    </location>
</feature>
<keyword evidence="1" id="KW-1133">Transmembrane helix</keyword>
<dbReference type="RefSeq" id="WP_310320909.1">
    <property type="nucleotide sequence ID" value="NZ_JAVDWU010000011.1"/>
</dbReference>
<feature type="transmembrane region" description="Helical" evidence="1">
    <location>
        <begin position="335"/>
        <end position="356"/>
    </location>
</feature>
<feature type="transmembrane region" description="Helical" evidence="1">
    <location>
        <begin position="62"/>
        <end position="83"/>
    </location>
</feature>
<accession>A0ABU1WSP5</accession>
<feature type="transmembrane region" description="Helical" evidence="1">
    <location>
        <begin position="273"/>
        <end position="290"/>
    </location>
</feature>
<organism evidence="2 3">
    <name type="scientific">Hydrogenophaga palleronii</name>
    <dbReference type="NCBI Taxonomy" id="65655"/>
    <lineage>
        <taxon>Bacteria</taxon>
        <taxon>Pseudomonadati</taxon>
        <taxon>Pseudomonadota</taxon>
        <taxon>Betaproteobacteria</taxon>
        <taxon>Burkholderiales</taxon>
        <taxon>Comamonadaceae</taxon>
        <taxon>Hydrogenophaga</taxon>
    </lineage>
</organism>
<proteinExistence type="predicted"/>
<sequence>MLFILNSYPFMYPGYDMWWHMGAIDTAQLAGPRISGSRFWHWVWSGALSWLPSASFFDRALIVHRVQFLLAVALVGLSGYWILRTIFHRTTVHRAELLLFAWLGVLIWLIMQGTYSQAVFGGRESRVVMSWMSWYSINYQIALSTCLLAGAALLYAVVMPLSTERRMLMLLASTASLLLTALIHAAEVPYFLFAMAIVVALYVRGRRGLLWVLVLFMAVALSLYLALRFSYRTPELLRVAMQGDWGMLADRVSRYGQYLVVQGANRRSTGWNTLYTLSTLLLCVSLLVAWRLPSRAAIKPMLFVLLTGLLPLMLLFQWSAGLLATITYANLAWRFAFSSFLFLAIPIFLVLLGQLLPVRAKAWGQVTAAVLIALCVYVHSRWVDSQQIVNTFAASIVRSTDPRQMYFDLSTEEQEALDSMHARLIQSPPGKPLCVDIFSAYYLFFLKDFRGVYVPGNVNRLPTVEHRKHRCRFPRDGGDLVALGIKQPPWRFRLAQDPVN</sequence>
<keyword evidence="1" id="KW-0812">Transmembrane</keyword>
<name>A0ABU1WSP5_9BURK</name>
<keyword evidence="1" id="KW-0472">Membrane</keyword>
<feature type="transmembrane region" description="Helical" evidence="1">
    <location>
        <begin position="135"/>
        <end position="158"/>
    </location>
</feature>
<evidence type="ECO:0000256" key="1">
    <source>
        <dbReference type="SAM" id="Phobius"/>
    </source>
</evidence>
<comment type="caution">
    <text evidence="2">The sequence shown here is derived from an EMBL/GenBank/DDBJ whole genome shotgun (WGS) entry which is preliminary data.</text>
</comment>
<gene>
    <name evidence="2" type="ORF">J2W49_004298</name>
</gene>
<keyword evidence="3" id="KW-1185">Reference proteome</keyword>
<reference evidence="2 3" key="1">
    <citation type="submission" date="2023-07" db="EMBL/GenBank/DDBJ databases">
        <title>Sorghum-associated microbial communities from plants grown in Nebraska, USA.</title>
        <authorList>
            <person name="Schachtman D."/>
        </authorList>
    </citation>
    <scope>NUCLEOTIDE SEQUENCE [LARGE SCALE GENOMIC DNA]</scope>
    <source>
        <strain evidence="2 3">4249</strain>
    </source>
</reference>
<feature type="transmembrane region" description="Helical" evidence="1">
    <location>
        <begin position="170"/>
        <end position="203"/>
    </location>
</feature>
<protein>
    <submittedName>
        <fullName evidence="2">Uncharacterized protein</fullName>
    </submittedName>
</protein>
<feature type="transmembrane region" description="Helical" evidence="1">
    <location>
        <begin position="209"/>
        <end position="227"/>
    </location>
</feature>
<dbReference type="Proteomes" id="UP001265700">
    <property type="component" value="Unassembled WGS sequence"/>
</dbReference>